<dbReference type="InterPro" id="IPR011009">
    <property type="entry name" value="Kinase-like_dom_sf"/>
</dbReference>
<evidence type="ECO:0000256" key="8">
    <source>
        <dbReference type="SAM" id="MobiDB-lite"/>
    </source>
</evidence>
<feature type="binding site" evidence="7">
    <location>
        <position position="48"/>
    </location>
    <ligand>
        <name>ATP</name>
        <dbReference type="ChEBI" id="CHEBI:30616"/>
    </ligand>
</feature>
<dbReference type="EC" id="2.7.11.1" evidence="1"/>
<evidence type="ECO:0000256" key="5">
    <source>
        <dbReference type="ARBA" id="ARBA00022777"/>
    </source>
</evidence>
<evidence type="ECO:0000259" key="9">
    <source>
        <dbReference type="PROSITE" id="PS50011"/>
    </source>
</evidence>
<reference evidence="10" key="1">
    <citation type="submission" date="2022-12" db="EMBL/GenBank/DDBJ databases">
        <authorList>
            <person name="Ruckert C."/>
            <person name="Busche T."/>
            <person name="Kalinowski J."/>
            <person name="Wittmann C."/>
        </authorList>
    </citation>
    <scope>NUCLEOTIDE SEQUENCE</scope>
    <source>
        <strain evidence="10">DSM 40467</strain>
    </source>
</reference>
<dbReference type="SUPFAM" id="SSF56112">
    <property type="entry name" value="Protein kinase-like (PK-like)"/>
    <property type="match status" value="1"/>
</dbReference>
<dbReference type="PROSITE" id="PS00107">
    <property type="entry name" value="PROTEIN_KINASE_ATP"/>
    <property type="match status" value="1"/>
</dbReference>
<dbReference type="PROSITE" id="PS50011">
    <property type="entry name" value="PROTEIN_KINASE_DOM"/>
    <property type="match status" value="1"/>
</dbReference>
<keyword evidence="11" id="KW-1185">Reference proteome</keyword>
<evidence type="ECO:0000256" key="2">
    <source>
        <dbReference type="ARBA" id="ARBA00022527"/>
    </source>
</evidence>
<dbReference type="SMART" id="SM00220">
    <property type="entry name" value="S_TKc"/>
    <property type="match status" value="1"/>
</dbReference>
<keyword evidence="2 10" id="KW-0723">Serine/threonine-protein kinase</keyword>
<evidence type="ECO:0000256" key="4">
    <source>
        <dbReference type="ARBA" id="ARBA00022741"/>
    </source>
</evidence>
<accession>A0ABY7KGB4</accession>
<dbReference type="InterPro" id="IPR000719">
    <property type="entry name" value="Prot_kinase_dom"/>
</dbReference>
<evidence type="ECO:0000256" key="7">
    <source>
        <dbReference type="PROSITE-ProRule" id="PRU10141"/>
    </source>
</evidence>
<proteinExistence type="predicted"/>
<feature type="domain" description="Protein kinase" evidence="9">
    <location>
        <begin position="19"/>
        <end position="277"/>
    </location>
</feature>
<dbReference type="PROSITE" id="PS00108">
    <property type="entry name" value="PROTEIN_KINASE_ST"/>
    <property type="match status" value="1"/>
</dbReference>
<dbReference type="RefSeq" id="WP_269661127.1">
    <property type="nucleotide sequence ID" value="NZ_CP114413.1"/>
</dbReference>
<keyword evidence="4 7" id="KW-0547">Nucleotide-binding</keyword>
<dbReference type="PANTHER" id="PTHR43289:SF6">
    <property type="entry name" value="SERINE_THREONINE-PROTEIN KINASE NEKL-3"/>
    <property type="match status" value="1"/>
</dbReference>
<dbReference type="InterPro" id="IPR008271">
    <property type="entry name" value="Ser/Thr_kinase_AS"/>
</dbReference>
<feature type="region of interest" description="Disordered" evidence="8">
    <location>
        <begin position="362"/>
        <end position="384"/>
    </location>
</feature>
<evidence type="ECO:0000313" key="10">
    <source>
        <dbReference type="EMBL" id="WAZ23581.1"/>
    </source>
</evidence>
<dbReference type="Gene3D" id="1.10.510.10">
    <property type="entry name" value="Transferase(Phosphotransferase) domain 1"/>
    <property type="match status" value="1"/>
</dbReference>
<evidence type="ECO:0000256" key="3">
    <source>
        <dbReference type="ARBA" id="ARBA00022679"/>
    </source>
</evidence>
<evidence type="ECO:0000256" key="6">
    <source>
        <dbReference type="ARBA" id="ARBA00022840"/>
    </source>
</evidence>
<gene>
    <name evidence="10" type="ORF">STRCI_004931</name>
</gene>
<dbReference type="EMBL" id="CP114413">
    <property type="protein sequence ID" value="WAZ23581.1"/>
    <property type="molecule type" value="Genomic_DNA"/>
</dbReference>
<dbReference type="Proteomes" id="UP001164439">
    <property type="component" value="Chromosome"/>
</dbReference>
<keyword evidence="6 7" id="KW-0067">ATP-binding</keyword>
<dbReference type="GO" id="GO:0004674">
    <property type="term" value="F:protein serine/threonine kinase activity"/>
    <property type="evidence" value="ECO:0007669"/>
    <property type="project" value="UniProtKB-KW"/>
</dbReference>
<keyword evidence="3" id="KW-0808">Transferase</keyword>
<evidence type="ECO:0000313" key="11">
    <source>
        <dbReference type="Proteomes" id="UP001164439"/>
    </source>
</evidence>
<protein>
    <recommendedName>
        <fullName evidence="1">non-specific serine/threonine protein kinase</fullName>
        <ecNumber evidence="1">2.7.11.1</ecNumber>
    </recommendedName>
</protein>
<dbReference type="Gene3D" id="3.30.200.20">
    <property type="entry name" value="Phosphorylase Kinase, domain 1"/>
    <property type="match status" value="1"/>
</dbReference>
<dbReference type="Pfam" id="PF00069">
    <property type="entry name" value="Pkinase"/>
    <property type="match status" value="1"/>
</dbReference>
<sequence length="531" mass="57550">MSEDGVGRGSKARVVGGRYRLLERIGSGGMGTVWRALDELVEREVAVKEPRLPGDPEDEVFQRAAHRLYREARAAARVEHPSAVAIHDVVAEEQDGLPWIVMELVRGESLHELLRRGPLDPAESARIGLAVLGALRAAHSVGIVHRDVKPANVLLGPHDRVVLTDFGIAHVQGEESLTVTGEFVGSLEFIAPERMSGRTAGPASDLWSLGVLLYAATEGWSPFRRTTMESTLAAILAVDPPEPKRAGELGPLLVRLLTKDPDGRPDAEETAAALEAVAGEPVRAEPGAQLAAELEEFGDDIGTVRLAPDPETAAEPISAVPPRLPATARPLHRRALPLALLGGLLVGASWLGIAFLTDPDSGAATENTAARKPTPSPTDGWTAHSEKPLHATLALPAEYEEFARSGSENIQPRQVEYADPDDSVQVRLTLWDKAPGTPMSQAKQHAKTWTFFEDARTQYTDTSFRGWDAVQSDSTYGEPELRRRVMELFVRTDDGRLYELRVEMPKGSAAEKTGTAVFKDARDRLRIATTP</sequence>
<evidence type="ECO:0000256" key="1">
    <source>
        <dbReference type="ARBA" id="ARBA00012513"/>
    </source>
</evidence>
<dbReference type="InterPro" id="IPR017441">
    <property type="entry name" value="Protein_kinase_ATP_BS"/>
</dbReference>
<keyword evidence="5 10" id="KW-0418">Kinase</keyword>
<name>A0ABY7KGB4_9ACTN</name>
<dbReference type="CDD" id="cd14014">
    <property type="entry name" value="STKc_PknB_like"/>
    <property type="match status" value="1"/>
</dbReference>
<organism evidence="10 11">
    <name type="scientific">Streptomyces cinnabarinus</name>
    <dbReference type="NCBI Taxonomy" id="67287"/>
    <lineage>
        <taxon>Bacteria</taxon>
        <taxon>Bacillati</taxon>
        <taxon>Actinomycetota</taxon>
        <taxon>Actinomycetes</taxon>
        <taxon>Kitasatosporales</taxon>
        <taxon>Streptomycetaceae</taxon>
        <taxon>Streptomyces</taxon>
    </lineage>
</organism>
<dbReference type="PANTHER" id="PTHR43289">
    <property type="entry name" value="MITOGEN-ACTIVATED PROTEIN KINASE KINASE KINASE 20-RELATED"/>
    <property type="match status" value="1"/>
</dbReference>